<evidence type="ECO:0000256" key="1">
    <source>
        <dbReference type="ARBA" id="ARBA00003660"/>
    </source>
</evidence>
<dbReference type="Proteomes" id="UP000663305">
    <property type="component" value="Chromosome"/>
</dbReference>
<dbReference type="Pfam" id="PF02254">
    <property type="entry name" value="TrkA_N"/>
    <property type="match status" value="1"/>
</dbReference>
<dbReference type="InterPro" id="IPR036291">
    <property type="entry name" value="NAD(P)-bd_dom_sf"/>
</dbReference>
<accession>A0A897NDT0</accession>
<keyword evidence="4" id="KW-0630">Potassium</keyword>
<dbReference type="SUPFAM" id="SSF116726">
    <property type="entry name" value="TrkA C-terminal domain-like"/>
    <property type="match status" value="1"/>
</dbReference>
<dbReference type="PRINTS" id="PR00335">
    <property type="entry name" value="KUPTAKETRKA"/>
</dbReference>
<dbReference type="Pfam" id="PF02080">
    <property type="entry name" value="TrkA_C"/>
    <property type="match status" value="1"/>
</dbReference>
<reference evidence="9" key="1">
    <citation type="submission" date="2020-11" db="EMBL/GenBank/DDBJ databases">
        <title>Carbohydrate-dependent, anaerobic sulfur respiration: A novel catabolism in halophilic archaea.</title>
        <authorList>
            <person name="Sorokin D.Y."/>
            <person name="Messina E."/>
            <person name="Smedile F."/>
            <person name="La Cono V."/>
            <person name="Hallsworth J.E."/>
            <person name="Yakimov M.M."/>
        </authorList>
    </citation>
    <scope>NUCLEOTIDE SEQUENCE</scope>
    <source>
        <strain evidence="9">HSR-Bgl</strain>
    </source>
</reference>
<name>A0A897NDT0_9EURY</name>
<dbReference type="RefSeq" id="WP_229125404.1">
    <property type="nucleotide sequence ID" value="NZ_CP064789.1"/>
</dbReference>
<keyword evidence="5" id="KW-0520">NAD</keyword>
<dbReference type="EMBL" id="CP064789">
    <property type="protein sequence ID" value="QSG10837.1"/>
    <property type="molecule type" value="Genomic_DNA"/>
</dbReference>
<evidence type="ECO:0000259" key="8">
    <source>
        <dbReference type="PROSITE" id="PS51202"/>
    </source>
</evidence>
<dbReference type="SUPFAM" id="SSF51735">
    <property type="entry name" value="NAD(P)-binding Rossmann-fold domains"/>
    <property type="match status" value="1"/>
</dbReference>
<keyword evidence="2" id="KW-0813">Transport</keyword>
<evidence type="ECO:0000313" key="10">
    <source>
        <dbReference type="Proteomes" id="UP000663305"/>
    </source>
</evidence>
<dbReference type="PROSITE" id="PS51201">
    <property type="entry name" value="RCK_N"/>
    <property type="match status" value="1"/>
</dbReference>
<dbReference type="InterPro" id="IPR006037">
    <property type="entry name" value="RCK_C"/>
</dbReference>
<feature type="domain" description="RCK C-terminal" evidence="8">
    <location>
        <begin position="137"/>
        <end position="218"/>
    </location>
</feature>
<dbReference type="GeneID" id="68859931"/>
<dbReference type="AlphaFoldDB" id="A0A897NDT0"/>
<dbReference type="Gene3D" id="3.30.70.1450">
    <property type="entry name" value="Regulator of K+ conductance, C-terminal domain"/>
    <property type="match status" value="1"/>
</dbReference>
<evidence type="ECO:0000313" key="9">
    <source>
        <dbReference type="EMBL" id="QSG10837.1"/>
    </source>
</evidence>
<comment type="function">
    <text evidence="1">Part of a potassium transport system.</text>
</comment>
<evidence type="ECO:0000256" key="4">
    <source>
        <dbReference type="ARBA" id="ARBA00022958"/>
    </source>
</evidence>
<dbReference type="PROSITE" id="PS51202">
    <property type="entry name" value="RCK_C"/>
    <property type="match status" value="1"/>
</dbReference>
<evidence type="ECO:0000256" key="3">
    <source>
        <dbReference type="ARBA" id="ARBA00022538"/>
    </source>
</evidence>
<keyword evidence="3" id="KW-0633">Potassium transport</keyword>
<feature type="domain" description="RCK N-terminal" evidence="7">
    <location>
        <begin position="6"/>
        <end position="127"/>
    </location>
</feature>
<evidence type="ECO:0000256" key="5">
    <source>
        <dbReference type="ARBA" id="ARBA00023027"/>
    </source>
</evidence>
<dbReference type="InterPro" id="IPR003148">
    <property type="entry name" value="RCK_N"/>
</dbReference>
<evidence type="ECO:0000256" key="6">
    <source>
        <dbReference type="ARBA" id="ARBA00023065"/>
    </source>
</evidence>
<protein>
    <submittedName>
        <fullName evidence="9">TrkA, K+ transport system, NAD-binding component</fullName>
    </submittedName>
</protein>
<keyword evidence="6" id="KW-0406">Ion transport</keyword>
<evidence type="ECO:0000256" key="2">
    <source>
        <dbReference type="ARBA" id="ARBA00022448"/>
    </source>
</evidence>
<dbReference type="InterPro" id="IPR050721">
    <property type="entry name" value="Trk_Ktr_HKT_K-transport"/>
</dbReference>
<evidence type="ECO:0000259" key="7">
    <source>
        <dbReference type="PROSITE" id="PS51201"/>
    </source>
</evidence>
<dbReference type="GO" id="GO:0015079">
    <property type="term" value="F:potassium ion transmembrane transporter activity"/>
    <property type="evidence" value="ECO:0007669"/>
    <property type="project" value="InterPro"/>
</dbReference>
<organism evidence="9 10">
    <name type="scientific">Halapricum desulfuricans</name>
    <dbReference type="NCBI Taxonomy" id="2841257"/>
    <lineage>
        <taxon>Archaea</taxon>
        <taxon>Methanobacteriati</taxon>
        <taxon>Methanobacteriota</taxon>
        <taxon>Stenosarchaea group</taxon>
        <taxon>Halobacteria</taxon>
        <taxon>Halobacteriales</taxon>
        <taxon>Haloarculaceae</taxon>
        <taxon>Halapricum</taxon>
    </lineage>
</organism>
<dbReference type="GO" id="GO:0005886">
    <property type="term" value="C:plasma membrane"/>
    <property type="evidence" value="ECO:0007669"/>
    <property type="project" value="InterPro"/>
</dbReference>
<gene>
    <name evidence="9" type="primary">trkA2</name>
    <name evidence="9" type="ORF">HSBGL_0400</name>
</gene>
<dbReference type="InterPro" id="IPR036721">
    <property type="entry name" value="RCK_C_sf"/>
</dbReference>
<dbReference type="PANTHER" id="PTHR43833">
    <property type="entry name" value="POTASSIUM CHANNEL PROTEIN 2-RELATED-RELATED"/>
    <property type="match status" value="1"/>
</dbReference>
<sequence length="218" mass="23644">MPRQQDLRVVVVGSGRTGLQTARLLDDRGHDVVIVERNPDRVRSAADEYIATIIEGDATDPDILRQADLQSADVIAAMTDTMGTNFTVCTLAREMTPDIKTVMRSFHQHSDYYTAHADELITPEKAGARMAANAIEDGMRSLEAATGEIELFEVRVAVDAPIAGKSLDEISLPTDSLVVSNVTESEIVDGDTVMNPGDTFVVAIKPSVVDEVTRLFRG</sequence>
<dbReference type="Gene3D" id="3.40.50.720">
    <property type="entry name" value="NAD(P)-binding Rossmann-like Domain"/>
    <property type="match status" value="1"/>
</dbReference>
<dbReference type="PANTHER" id="PTHR43833:SF5">
    <property type="entry name" value="TRK SYSTEM POTASSIUM UPTAKE PROTEIN TRKA"/>
    <property type="match status" value="1"/>
</dbReference>
<dbReference type="InterPro" id="IPR006036">
    <property type="entry name" value="K_uptake_TrkA"/>
</dbReference>
<proteinExistence type="predicted"/>